<dbReference type="SMART" id="SM00236">
    <property type="entry name" value="fCBD"/>
    <property type="match status" value="1"/>
</dbReference>
<comment type="cofactor">
    <cofactor evidence="1">
        <name>Cu(2+)</name>
        <dbReference type="ChEBI" id="CHEBI:29036"/>
    </cofactor>
</comment>
<dbReference type="Pfam" id="PF03443">
    <property type="entry name" value="AA9"/>
    <property type="match status" value="1"/>
</dbReference>
<feature type="domain" description="CBM1" evidence="17">
    <location>
        <begin position="291"/>
        <end position="328"/>
    </location>
</feature>
<evidence type="ECO:0000256" key="10">
    <source>
        <dbReference type="ARBA" id="ARBA00023157"/>
    </source>
</evidence>
<dbReference type="PANTHER" id="PTHR33353:SF9">
    <property type="entry name" value="ENDOGLUCANASE II"/>
    <property type="match status" value="1"/>
</dbReference>
<evidence type="ECO:0000256" key="8">
    <source>
        <dbReference type="ARBA" id="ARBA00023008"/>
    </source>
</evidence>
<dbReference type="PROSITE" id="PS51164">
    <property type="entry name" value="CBM1_2"/>
    <property type="match status" value="1"/>
</dbReference>
<evidence type="ECO:0000256" key="13">
    <source>
        <dbReference type="ARBA" id="ARBA00044502"/>
    </source>
</evidence>
<keyword evidence="4" id="KW-0479">Metal-binding</keyword>
<evidence type="ECO:0000256" key="9">
    <source>
        <dbReference type="ARBA" id="ARBA00023033"/>
    </source>
</evidence>
<keyword evidence="11" id="KW-0119">Carbohydrate metabolism</keyword>
<dbReference type="Pfam" id="PF00734">
    <property type="entry name" value="CBM_1"/>
    <property type="match status" value="1"/>
</dbReference>
<evidence type="ECO:0000259" key="17">
    <source>
        <dbReference type="PROSITE" id="PS51164"/>
    </source>
</evidence>
<dbReference type="InterPro" id="IPR000254">
    <property type="entry name" value="CBD"/>
</dbReference>
<dbReference type="Proteomes" id="UP001286456">
    <property type="component" value="Unassembled WGS sequence"/>
</dbReference>
<dbReference type="SUPFAM" id="SSF57180">
    <property type="entry name" value="Cellulose-binding domain"/>
    <property type="match status" value="1"/>
</dbReference>
<feature type="chain" id="PRO_5042049173" description="lytic cellulose monooxygenase (C4-dehydrogenating)" evidence="16">
    <location>
        <begin position="21"/>
        <end position="328"/>
    </location>
</feature>
<keyword evidence="5 16" id="KW-0732">Signal</keyword>
<evidence type="ECO:0000256" key="4">
    <source>
        <dbReference type="ARBA" id="ARBA00022723"/>
    </source>
</evidence>
<evidence type="ECO:0000256" key="1">
    <source>
        <dbReference type="ARBA" id="ARBA00001973"/>
    </source>
</evidence>
<keyword evidence="3" id="KW-0964">Secreted</keyword>
<evidence type="ECO:0000256" key="3">
    <source>
        <dbReference type="ARBA" id="ARBA00022525"/>
    </source>
</evidence>
<dbReference type="GO" id="GO:0046872">
    <property type="term" value="F:metal ion binding"/>
    <property type="evidence" value="ECO:0007669"/>
    <property type="project" value="UniProtKB-KW"/>
</dbReference>
<keyword evidence="19" id="KW-1185">Reference proteome</keyword>
<dbReference type="EMBL" id="JAUEPO010000002">
    <property type="protein sequence ID" value="KAK3331705.1"/>
    <property type="molecule type" value="Genomic_DNA"/>
</dbReference>
<comment type="subcellular location">
    <subcellularLocation>
        <location evidence="2">Secreted</location>
    </subcellularLocation>
</comment>
<keyword evidence="8" id="KW-0186">Copper</keyword>
<evidence type="ECO:0000256" key="14">
    <source>
        <dbReference type="ARBA" id="ARBA00045077"/>
    </source>
</evidence>
<evidence type="ECO:0000256" key="11">
    <source>
        <dbReference type="ARBA" id="ARBA00023277"/>
    </source>
</evidence>
<evidence type="ECO:0000256" key="2">
    <source>
        <dbReference type="ARBA" id="ARBA00004613"/>
    </source>
</evidence>
<evidence type="ECO:0000256" key="7">
    <source>
        <dbReference type="ARBA" id="ARBA00023002"/>
    </source>
</evidence>
<dbReference type="AlphaFoldDB" id="A0AAE0IVH2"/>
<comment type="caution">
    <text evidence="18">The sequence shown here is derived from an EMBL/GenBank/DDBJ whole genome shotgun (WGS) entry which is preliminary data.</text>
</comment>
<proteinExistence type="inferred from homology"/>
<keyword evidence="7" id="KW-0560">Oxidoreductase</keyword>
<dbReference type="InterPro" id="IPR035971">
    <property type="entry name" value="CBD_sf"/>
</dbReference>
<dbReference type="InterPro" id="IPR049892">
    <property type="entry name" value="AA9"/>
</dbReference>
<evidence type="ECO:0000256" key="15">
    <source>
        <dbReference type="ARBA" id="ARBA00047174"/>
    </source>
</evidence>
<dbReference type="CDD" id="cd21175">
    <property type="entry name" value="LPMO_AA9"/>
    <property type="match status" value="1"/>
</dbReference>
<comment type="similarity">
    <text evidence="13">Belongs to the polysaccharide monooxygenase AA9 family.</text>
</comment>
<keyword evidence="10" id="KW-1015">Disulfide bond</keyword>
<gene>
    <name evidence="18" type="ORF">B0T19DRAFT_352704</name>
</gene>
<name>A0AAE0IVH2_9PEZI</name>
<dbReference type="GO" id="GO:0005576">
    <property type="term" value="C:extracellular region"/>
    <property type="evidence" value="ECO:0007669"/>
    <property type="project" value="UniProtKB-SubCell"/>
</dbReference>
<dbReference type="EC" id="1.14.99.56" evidence="15"/>
<accession>A0AAE0IVH2</accession>
<dbReference type="InterPro" id="IPR005103">
    <property type="entry name" value="AA9_LPMO"/>
</dbReference>
<evidence type="ECO:0000256" key="5">
    <source>
        <dbReference type="ARBA" id="ARBA00022729"/>
    </source>
</evidence>
<reference evidence="18" key="1">
    <citation type="journal article" date="2023" name="Mol. Phylogenet. Evol.">
        <title>Genome-scale phylogeny and comparative genomics of the fungal order Sordariales.</title>
        <authorList>
            <person name="Hensen N."/>
            <person name="Bonometti L."/>
            <person name="Westerberg I."/>
            <person name="Brannstrom I.O."/>
            <person name="Guillou S."/>
            <person name="Cros-Aarteil S."/>
            <person name="Calhoun S."/>
            <person name="Haridas S."/>
            <person name="Kuo A."/>
            <person name="Mondo S."/>
            <person name="Pangilinan J."/>
            <person name="Riley R."/>
            <person name="LaButti K."/>
            <person name="Andreopoulos B."/>
            <person name="Lipzen A."/>
            <person name="Chen C."/>
            <person name="Yan M."/>
            <person name="Daum C."/>
            <person name="Ng V."/>
            <person name="Clum A."/>
            <person name="Steindorff A."/>
            <person name="Ohm R.A."/>
            <person name="Martin F."/>
            <person name="Silar P."/>
            <person name="Natvig D.O."/>
            <person name="Lalanne C."/>
            <person name="Gautier V."/>
            <person name="Ament-Velasquez S.L."/>
            <person name="Kruys A."/>
            <person name="Hutchinson M.I."/>
            <person name="Powell A.J."/>
            <person name="Barry K."/>
            <person name="Miller A.N."/>
            <person name="Grigoriev I.V."/>
            <person name="Debuchy R."/>
            <person name="Gladieux P."/>
            <person name="Hiltunen Thoren M."/>
            <person name="Johannesson H."/>
        </authorList>
    </citation>
    <scope>NUCLEOTIDE SEQUENCE</scope>
    <source>
        <strain evidence="18">SMH4131-1</strain>
    </source>
</reference>
<keyword evidence="18" id="KW-0378">Hydrolase</keyword>
<dbReference type="GO" id="GO:0004497">
    <property type="term" value="F:monooxygenase activity"/>
    <property type="evidence" value="ECO:0007669"/>
    <property type="project" value="UniProtKB-KW"/>
</dbReference>
<dbReference type="GO" id="GO:0030248">
    <property type="term" value="F:cellulose binding"/>
    <property type="evidence" value="ECO:0007669"/>
    <property type="project" value="InterPro"/>
</dbReference>
<reference evidence="18" key="2">
    <citation type="submission" date="2023-06" db="EMBL/GenBank/DDBJ databases">
        <authorList>
            <consortium name="Lawrence Berkeley National Laboratory"/>
            <person name="Haridas S."/>
            <person name="Hensen N."/>
            <person name="Bonometti L."/>
            <person name="Westerberg I."/>
            <person name="Brannstrom I.O."/>
            <person name="Guillou S."/>
            <person name="Cros-Aarteil S."/>
            <person name="Calhoun S."/>
            <person name="Kuo A."/>
            <person name="Mondo S."/>
            <person name="Pangilinan J."/>
            <person name="Riley R."/>
            <person name="Labutti K."/>
            <person name="Andreopoulos B."/>
            <person name="Lipzen A."/>
            <person name="Chen C."/>
            <person name="Yanf M."/>
            <person name="Daum C."/>
            <person name="Ng V."/>
            <person name="Clum A."/>
            <person name="Steindorff A."/>
            <person name="Ohm R."/>
            <person name="Martin F."/>
            <person name="Silar P."/>
            <person name="Natvig D."/>
            <person name="Lalanne C."/>
            <person name="Gautier V."/>
            <person name="Ament-Velasquez S.L."/>
            <person name="Kruys A."/>
            <person name="Hutchinson M.I."/>
            <person name="Powell A.J."/>
            <person name="Barry K."/>
            <person name="Miller A.N."/>
            <person name="Grigoriev I.V."/>
            <person name="Debuchy R."/>
            <person name="Gladieux P."/>
            <person name="Thoren M.H."/>
            <person name="Johannesson H."/>
        </authorList>
    </citation>
    <scope>NUCLEOTIDE SEQUENCE</scope>
    <source>
        <strain evidence="18">SMH4131-1</strain>
    </source>
</reference>
<dbReference type="GO" id="GO:0016787">
    <property type="term" value="F:hydrolase activity"/>
    <property type="evidence" value="ECO:0007669"/>
    <property type="project" value="UniProtKB-KW"/>
</dbReference>
<evidence type="ECO:0000313" key="19">
    <source>
        <dbReference type="Proteomes" id="UP001286456"/>
    </source>
</evidence>
<evidence type="ECO:0000313" key="18">
    <source>
        <dbReference type="EMBL" id="KAK3331705.1"/>
    </source>
</evidence>
<dbReference type="Gene3D" id="2.70.50.70">
    <property type="match status" value="1"/>
</dbReference>
<dbReference type="GO" id="GO:0030245">
    <property type="term" value="P:cellulose catabolic process"/>
    <property type="evidence" value="ECO:0007669"/>
    <property type="project" value="UniProtKB-KW"/>
</dbReference>
<keyword evidence="9" id="KW-0503">Monooxygenase</keyword>
<protein>
    <recommendedName>
        <fullName evidence="15">lytic cellulose monooxygenase (C4-dehydrogenating)</fullName>
        <ecNumber evidence="15">1.14.99.56</ecNumber>
    </recommendedName>
</protein>
<sequence>MKKAFSIAAVAALWAQNVAGHATFQALWSEGADFGSQCARLPGSNNPVTSVASNDVRCNAGTSTVLGKCPVKAGSIVTVEMHQQPNARNCTIEAIGGAHYGPVMVYMSKVSDAVTADGSTGWFKVFQDSWAKKAGSGPGDDDYWGAKDLNACCGKMNVKIPADLAPGDYLMRAEVIALHTAGSLGNAQLYMTCFQLTVSGTGTAAPPTVVFPGAYKASDPGILVDIHAALSTYIAPGPTVYAGGSTKSAGSGCSGCESTCTVGAGPVATATKASTSAAATGTAAPVGGGSCTVARYAQCGGTGYTGCTTCVSGATCSGVSPPYYSQCV</sequence>
<keyword evidence="6" id="KW-0136">Cellulose degradation</keyword>
<dbReference type="PANTHER" id="PTHR33353">
    <property type="entry name" value="PUTATIVE (AFU_ORTHOLOGUE AFUA_1G12560)-RELATED"/>
    <property type="match status" value="1"/>
</dbReference>
<keyword evidence="12" id="KW-0624">Polysaccharide degradation</keyword>
<evidence type="ECO:0000256" key="12">
    <source>
        <dbReference type="ARBA" id="ARBA00023326"/>
    </source>
</evidence>
<evidence type="ECO:0000256" key="16">
    <source>
        <dbReference type="SAM" id="SignalP"/>
    </source>
</evidence>
<comment type="catalytic activity">
    <reaction evidence="14">
        <text>[(1-&gt;4)-beta-D-glucosyl]n+m + reduced acceptor + O2 = 4-dehydro-beta-D-glucosyl-[(1-&gt;4)-beta-D-glucosyl]n-1 + [(1-&gt;4)-beta-D-glucosyl]m + acceptor + H2O.</text>
        <dbReference type="EC" id="1.14.99.56"/>
    </reaction>
</comment>
<feature type="signal peptide" evidence="16">
    <location>
        <begin position="1"/>
        <end position="20"/>
    </location>
</feature>
<evidence type="ECO:0000256" key="6">
    <source>
        <dbReference type="ARBA" id="ARBA00023001"/>
    </source>
</evidence>
<organism evidence="18 19">
    <name type="scientific">Cercophora scortea</name>
    <dbReference type="NCBI Taxonomy" id="314031"/>
    <lineage>
        <taxon>Eukaryota</taxon>
        <taxon>Fungi</taxon>
        <taxon>Dikarya</taxon>
        <taxon>Ascomycota</taxon>
        <taxon>Pezizomycotina</taxon>
        <taxon>Sordariomycetes</taxon>
        <taxon>Sordariomycetidae</taxon>
        <taxon>Sordariales</taxon>
        <taxon>Lasiosphaeriaceae</taxon>
        <taxon>Cercophora</taxon>
    </lineage>
</organism>